<comment type="caution">
    <text evidence="2">The sequence shown here is derived from an EMBL/GenBank/DDBJ whole genome shotgun (WGS) entry which is preliminary data.</text>
</comment>
<dbReference type="GeneID" id="66077536"/>
<evidence type="ECO:0000313" key="2">
    <source>
        <dbReference type="EMBL" id="KAG7092081.1"/>
    </source>
</evidence>
<dbReference type="InterPro" id="IPR059179">
    <property type="entry name" value="MLKL-like_MCAfunc"/>
</dbReference>
<dbReference type="KEGG" id="more:E1B28_008460"/>
<dbReference type="Gene3D" id="1.20.930.20">
    <property type="entry name" value="Adaptor protein Cbl, N-terminal domain"/>
    <property type="match status" value="1"/>
</dbReference>
<dbReference type="EMBL" id="CM032185">
    <property type="protein sequence ID" value="KAG7092081.1"/>
    <property type="molecule type" value="Genomic_DNA"/>
</dbReference>
<organism evidence="2 3">
    <name type="scientific">Marasmius oreades</name>
    <name type="common">fairy-ring Marasmius</name>
    <dbReference type="NCBI Taxonomy" id="181124"/>
    <lineage>
        <taxon>Eukaryota</taxon>
        <taxon>Fungi</taxon>
        <taxon>Dikarya</taxon>
        <taxon>Basidiomycota</taxon>
        <taxon>Agaricomycotina</taxon>
        <taxon>Agaricomycetes</taxon>
        <taxon>Agaricomycetidae</taxon>
        <taxon>Agaricales</taxon>
        <taxon>Marasmiineae</taxon>
        <taxon>Marasmiaceae</taxon>
        <taxon>Marasmius</taxon>
    </lineage>
</organism>
<feature type="region of interest" description="Disordered" evidence="1">
    <location>
        <begin position="154"/>
        <end position="207"/>
    </location>
</feature>
<dbReference type="Proteomes" id="UP001049176">
    <property type="component" value="Chromosome 5"/>
</dbReference>
<dbReference type="AlphaFoldDB" id="A0A9P7RYF9"/>
<protein>
    <submittedName>
        <fullName evidence="2">Uncharacterized protein</fullName>
    </submittedName>
</protein>
<proteinExistence type="predicted"/>
<evidence type="ECO:0000313" key="3">
    <source>
        <dbReference type="Proteomes" id="UP001049176"/>
    </source>
</evidence>
<evidence type="ECO:0000256" key="1">
    <source>
        <dbReference type="SAM" id="MobiDB-lite"/>
    </source>
</evidence>
<dbReference type="OrthoDB" id="192148at2759"/>
<dbReference type="GO" id="GO:0007166">
    <property type="term" value="P:cell surface receptor signaling pathway"/>
    <property type="evidence" value="ECO:0007669"/>
    <property type="project" value="InterPro"/>
</dbReference>
<dbReference type="InterPro" id="IPR036537">
    <property type="entry name" value="Adaptor_Cbl_N_dom_sf"/>
</dbReference>
<feature type="compositionally biased region" description="Polar residues" evidence="1">
    <location>
        <begin position="189"/>
        <end position="203"/>
    </location>
</feature>
<accession>A0A9P7RYF9</accession>
<sequence length="472" mass="52230">MEKAAGAIPIPGVAAVFFLTSEIVRAVDDTKENKKAYGLLAAEASALAITLMEECEEIKNDDEMRSSRYRSLERHVEEFVEILQEIKEFADDQKKRKRLVRFGTAKKDMGLIQEYHGKLKAAVDRFNVQSHIANSGTLNRIETLLRNMTLTSQELESVDESSDTRTDGSANQGPQVVLPISESRDRTSTMESTSSNIPSQNVDVATPIPQPALSSQETRSISSEARSQVGDQAFEVQIIQETPSPAPDRESVSSTPSRTKPRDENPNPIPRAESSPASFRSTSTNPFLTRLAMIPDAGRSPLPTPPTSTYTPNLFSSPTSDTQNPFSSMFNPASSGPIVSGNVTVNNVSGGQNVTTNNPTNHNVNTGNTYNTSTVNSNNRYEHSSDPWFSSSGPTYNFHPNVWTPPQNHFQHGQRPSWPGHQRPHYPSWPTPPDHEYAHYPSRSTPPDHFHPPGPPYYSNHRGRGDLYYRDA</sequence>
<gene>
    <name evidence="2" type="ORF">E1B28_008460</name>
</gene>
<feature type="region of interest" description="Disordered" evidence="1">
    <location>
        <begin position="404"/>
        <end position="472"/>
    </location>
</feature>
<name>A0A9P7RYF9_9AGAR</name>
<feature type="compositionally biased region" description="Polar residues" evidence="1">
    <location>
        <begin position="275"/>
        <end position="284"/>
    </location>
</feature>
<feature type="compositionally biased region" description="Basic and acidic residues" evidence="1">
    <location>
        <begin position="463"/>
        <end position="472"/>
    </location>
</feature>
<feature type="region of interest" description="Disordered" evidence="1">
    <location>
        <begin position="240"/>
        <end position="284"/>
    </location>
</feature>
<dbReference type="CDD" id="cd21037">
    <property type="entry name" value="MLKL_NTD"/>
    <property type="match status" value="1"/>
</dbReference>
<reference evidence="2" key="1">
    <citation type="journal article" date="2021" name="Genome Biol. Evol.">
        <title>The assembled and annotated genome of the fairy-ring fungus Marasmius oreades.</title>
        <authorList>
            <person name="Hiltunen M."/>
            <person name="Ament-Velasquez S.L."/>
            <person name="Johannesson H."/>
        </authorList>
    </citation>
    <scope>NUCLEOTIDE SEQUENCE</scope>
    <source>
        <strain evidence="2">03SP1</strain>
    </source>
</reference>
<keyword evidence="3" id="KW-1185">Reference proteome</keyword>
<dbReference type="RefSeq" id="XP_043008551.1">
    <property type="nucleotide sequence ID" value="XM_043153267.1"/>
</dbReference>